<comment type="caution">
    <text evidence="1">The sequence shown here is derived from an EMBL/GenBank/DDBJ whole genome shotgun (WGS) entry which is preliminary data.</text>
</comment>
<reference evidence="1" key="1">
    <citation type="journal article" date="2015" name="Nature">
        <title>Complex archaea that bridge the gap between prokaryotes and eukaryotes.</title>
        <authorList>
            <person name="Spang A."/>
            <person name="Saw J.H."/>
            <person name="Jorgensen S.L."/>
            <person name="Zaremba-Niedzwiedzka K."/>
            <person name="Martijn J."/>
            <person name="Lind A.E."/>
            <person name="van Eijk R."/>
            <person name="Schleper C."/>
            <person name="Guy L."/>
            <person name="Ettema T.J."/>
        </authorList>
    </citation>
    <scope>NUCLEOTIDE SEQUENCE</scope>
</reference>
<protein>
    <submittedName>
        <fullName evidence="1">Uncharacterized protein</fullName>
    </submittedName>
</protein>
<gene>
    <name evidence="1" type="ORF">LCGC14_1612790</name>
</gene>
<accession>A0A0F9I817</accession>
<dbReference type="AlphaFoldDB" id="A0A0F9I817"/>
<name>A0A0F9I817_9ZZZZ</name>
<evidence type="ECO:0000313" key="1">
    <source>
        <dbReference type="EMBL" id="KKM23672.1"/>
    </source>
</evidence>
<proteinExistence type="predicted"/>
<dbReference type="SUPFAM" id="SSF57783">
    <property type="entry name" value="Zinc beta-ribbon"/>
    <property type="match status" value="1"/>
</dbReference>
<sequence length="108" mass="13008">MKDKELRKEVDVRLNNIGFRYNDLVVRVERLEDPDTSIRPCPKCKHDTIHQFHPQTVWRRTTMLIYTLGQLENFHRCLNCGKDWVYSEETVAREYKPVKCGRDRKKKS</sequence>
<organism evidence="1">
    <name type="scientific">marine sediment metagenome</name>
    <dbReference type="NCBI Taxonomy" id="412755"/>
    <lineage>
        <taxon>unclassified sequences</taxon>
        <taxon>metagenomes</taxon>
        <taxon>ecological metagenomes</taxon>
    </lineage>
</organism>
<dbReference type="EMBL" id="LAZR01013078">
    <property type="protein sequence ID" value="KKM23672.1"/>
    <property type="molecule type" value="Genomic_DNA"/>
</dbReference>